<dbReference type="Proteomes" id="UP000529795">
    <property type="component" value="Unassembled WGS sequence"/>
</dbReference>
<dbReference type="Gene3D" id="1.20.5.170">
    <property type="match status" value="1"/>
</dbReference>
<gene>
    <name evidence="1" type="ORF">GGQ80_000803</name>
</gene>
<comment type="caution">
    <text evidence="1">The sequence shown here is derived from an EMBL/GenBank/DDBJ whole genome shotgun (WGS) entry which is preliminary data.</text>
</comment>
<dbReference type="AlphaFoldDB" id="A0A840FHT2"/>
<accession>A0A840FHT2</accession>
<dbReference type="SUPFAM" id="SSF161266">
    <property type="entry name" value="Gam-like"/>
    <property type="match status" value="1"/>
</dbReference>
<reference evidence="1 2" key="1">
    <citation type="submission" date="2020-08" db="EMBL/GenBank/DDBJ databases">
        <title>Genomic Encyclopedia of Type Strains, Phase IV (KMG-IV): sequencing the most valuable type-strain genomes for metagenomic binning, comparative biology and taxonomic classification.</title>
        <authorList>
            <person name="Goeker M."/>
        </authorList>
    </citation>
    <scope>NUCLEOTIDE SEQUENCE [LARGE SCALE GENOMIC DNA]</scope>
    <source>
        <strain evidence="1 2">YC6723</strain>
    </source>
</reference>
<dbReference type="GO" id="GO:0003690">
    <property type="term" value="F:double-stranded DNA binding"/>
    <property type="evidence" value="ECO:0007669"/>
    <property type="project" value="InterPro"/>
</dbReference>
<proteinExistence type="predicted"/>
<name>A0A840FHT2_9SPHN</name>
<dbReference type="RefSeq" id="WP_183982607.1">
    <property type="nucleotide sequence ID" value="NZ_JACIEV010000002.1"/>
</dbReference>
<dbReference type="InterPro" id="IPR009951">
    <property type="entry name" value="Host-nuc_inhib_Gam"/>
</dbReference>
<protein>
    <submittedName>
        <fullName evidence="1">Phage host-nuclease inhibitor protein Gam</fullName>
    </submittedName>
</protein>
<dbReference type="GO" id="GO:0042262">
    <property type="term" value="P:DNA protection"/>
    <property type="evidence" value="ECO:0007669"/>
    <property type="project" value="InterPro"/>
</dbReference>
<sequence length="173" mass="18319">MKLRVNAAVEAAVPVLERIAVLDRDVARIEENRAEAIAQINATADALLVDPLAERAALVTVVEPWWARNKGEVLTGKRKSALLGGCDIGTKVAARRLALPGDVADDGLAKLQAAGAWAKPYIRVTYAVDKAAVRGGLDHKTHGDRLRVMGFDLASGADVFFVGRAKQDGTIAG</sequence>
<organism evidence="1 2">
    <name type="scientific">Sphingomonas jinjuensis</name>
    <dbReference type="NCBI Taxonomy" id="535907"/>
    <lineage>
        <taxon>Bacteria</taxon>
        <taxon>Pseudomonadati</taxon>
        <taxon>Pseudomonadota</taxon>
        <taxon>Alphaproteobacteria</taxon>
        <taxon>Sphingomonadales</taxon>
        <taxon>Sphingomonadaceae</taxon>
        <taxon>Sphingomonas</taxon>
    </lineage>
</organism>
<evidence type="ECO:0000313" key="2">
    <source>
        <dbReference type="Proteomes" id="UP000529795"/>
    </source>
</evidence>
<keyword evidence="2" id="KW-1185">Reference proteome</keyword>
<dbReference type="EMBL" id="JACIEV010000002">
    <property type="protein sequence ID" value="MBB4152915.1"/>
    <property type="molecule type" value="Genomic_DNA"/>
</dbReference>
<evidence type="ECO:0000313" key="1">
    <source>
        <dbReference type="EMBL" id="MBB4152915.1"/>
    </source>
</evidence>
<dbReference type="Pfam" id="PF07352">
    <property type="entry name" value="Phage_Mu_Gam"/>
    <property type="match status" value="1"/>
</dbReference>